<gene>
    <name evidence="1" type="ORF">EVAR_90975_1</name>
</gene>
<proteinExistence type="predicted"/>
<dbReference type="Proteomes" id="UP000299102">
    <property type="component" value="Unassembled WGS sequence"/>
</dbReference>
<organism evidence="1 2">
    <name type="scientific">Eumeta variegata</name>
    <name type="common">Bagworm moth</name>
    <name type="synonym">Eumeta japonica</name>
    <dbReference type="NCBI Taxonomy" id="151549"/>
    <lineage>
        <taxon>Eukaryota</taxon>
        <taxon>Metazoa</taxon>
        <taxon>Ecdysozoa</taxon>
        <taxon>Arthropoda</taxon>
        <taxon>Hexapoda</taxon>
        <taxon>Insecta</taxon>
        <taxon>Pterygota</taxon>
        <taxon>Neoptera</taxon>
        <taxon>Endopterygota</taxon>
        <taxon>Lepidoptera</taxon>
        <taxon>Glossata</taxon>
        <taxon>Ditrysia</taxon>
        <taxon>Tineoidea</taxon>
        <taxon>Psychidae</taxon>
        <taxon>Oiketicinae</taxon>
        <taxon>Eumeta</taxon>
    </lineage>
</organism>
<sequence length="152" mass="16939">MHGLSCTERTATRDASRSWAAGDVRGRVCYPPPSSITAPNAWCPLHLPVLRMRDDARALAGDSAAAPANETITKHPRTQMNPVLEEVKKKKKKMDPKYTKQAYRHNRKGRLTARDHINRTCLSAPAGHPNGRLSVNAVRVVHPTQMHSNRHL</sequence>
<comment type="caution">
    <text evidence="1">The sequence shown here is derived from an EMBL/GenBank/DDBJ whole genome shotgun (WGS) entry which is preliminary data.</text>
</comment>
<name>A0A4C1Z404_EUMVA</name>
<keyword evidence="2" id="KW-1185">Reference proteome</keyword>
<protein>
    <submittedName>
        <fullName evidence="1">Uncharacterized protein</fullName>
    </submittedName>
</protein>
<accession>A0A4C1Z404</accession>
<reference evidence="1 2" key="1">
    <citation type="journal article" date="2019" name="Commun. Biol.">
        <title>The bagworm genome reveals a unique fibroin gene that provides high tensile strength.</title>
        <authorList>
            <person name="Kono N."/>
            <person name="Nakamura H."/>
            <person name="Ohtoshi R."/>
            <person name="Tomita M."/>
            <person name="Numata K."/>
            <person name="Arakawa K."/>
        </authorList>
    </citation>
    <scope>NUCLEOTIDE SEQUENCE [LARGE SCALE GENOMIC DNA]</scope>
</reference>
<dbReference type="EMBL" id="BGZK01001559">
    <property type="protein sequence ID" value="GBP82340.1"/>
    <property type="molecule type" value="Genomic_DNA"/>
</dbReference>
<evidence type="ECO:0000313" key="1">
    <source>
        <dbReference type="EMBL" id="GBP82340.1"/>
    </source>
</evidence>
<evidence type="ECO:0000313" key="2">
    <source>
        <dbReference type="Proteomes" id="UP000299102"/>
    </source>
</evidence>
<dbReference type="AlphaFoldDB" id="A0A4C1Z404"/>